<evidence type="ECO:0000256" key="6">
    <source>
        <dbReference type="SAM" id="MobiDB-lite"/>
    </source>
</evidence>
<comment type="similarity">
    <text evidence="5">Belongs to the peptidase S8 family.</text>
</comment>
<accession>A0A9E6ZI59</accession>
<dbReference type="SUPFAM" id="SSF49785">
    <property type="entry name" value="Galactose-binding domain-like"/>
    <property type="match status" value="1"/>
</dbReference>
<dbReference type="PROSITE" id="PS00138">
    <property type="entry name" value="SUBTILASE_SER"/>
    <property type="match status" value="1"/>
</dbReference>
<dbReference type="InterPro" id="IPR013320">
    <property type="entry name" value="ConA-like_dom_sf"/>
</dbReference>
<feature type="chain" id="PRO_5039525282" evidence="7">
    <location>
        <begin position="24"/>
        <end position="957"/>
    </location>
</feature>
<dbReference type="SMART" id="SM00137">
    <property type="entry name" value="MAM"/>
    <property type="match status" value="1"/>
</dbReference>
<dbReference type="InterPro" id="IPR000209">
    <property type="entry name" value="Peptidase_S8/S53_dom"/>
</dbReference>
<evidence type="ECO:0000256" key="5">
    <source>
        <dbReference type="PROSITE-ProRule" id="PRU01240"/>
    </source>
</evidence>
<protein>
    <submittedName>
        <fullName evidence="9">S8 family serine peptidase</fullName>
    </submittedName>
</protein>
<dbReference type="CDD" id="cd06263">
    <property type="entry name" value="MAM"/>
    <property type="match status" value="1"/>
</dbReference>
<dbReference type="SUPFAM" id="SSF52743">
    <property type="entry name" value="Subtilisin-like"/>
    <property type="match status" value="1"/>
</dbReference>
<dbReference type="GO" id="GO:0005975">
    <property type="term" value="P:carbohydrate metabolic process"/>
    <property type="evidence" value="ECO:0007669"/>
    <property type="project" value="UniProtKB-ARBA"/>
</dbReference>
<dbReference type="Proteomes" id="UP000831290">
    <property type="component" value="Chromosome"/>
</dbReference>
<dbReference type="InterPro" id="IPR051560">
    <property type="entry name" value="MAM_domain-containing"/>
</dbReference>
<dbReference type="Pfam" id="PF00082">
    <property type="entry name" value="Peptidase_S8"/>
    <property type="match status" value="1"/>
</dbReference>
<feature type="compositionally biased region" description="Low complexity" evidence="6">
    <location>
        <begin position="618"/>
        <end position="631"/>
    </location>
</feature>
<proteinExistence type="inferred from homology"/>
<dbReference type="PANTHER" id="PTHR23282:SF101">
    <property type="entry name" value="MAM DOMAIN-CONTAINING PROTEIN"/>
    <property type="match status" value="1"/>
</dbReference>
<dbReference type="EMBL" id="CP094358">
    <property type="protein sequence ID" value="UOB15944.1"/>
    <property type="molecule type" value="Genomic_DNA"/>
</dbReference>
<evidence type="ECO:0000256" key="3">
    <source>
        <dbReference type="ARBA" id="ARBA00022801"/>
    </source>
</evidence>
<name>A0A9E6ZI59_9FLAO</name>
<evidence type="ECO:0000259" key="8">
    <source>
        <dbReference type="PROSITE" id="PS50060"/>
    </source>
</evidence>
<evidence type="ECO:0000256" key="1">
    <source>
        <dbReference type="ARBA" id="ARBA00022670"/>
    </source>
</evidence>
<gene>
    <name evidence="9" type="ORF">MQE35_09345</name>
</gene>
<dbReference type="Gene3D" id="3.40.50.200">
    <property type="entry name" value="Peptidase S8/S53 domain"/>
    <property type="match status" value="1"/>
</dbReference>
<feature type="signal peptide" evidence="7">
    <location>
        <begin position="1"/>
        <end position="23"/>
    </location>
</feature>
<keyword evidence="10" id="KW-1185">Reference proteome</keyword>
<dbReference type="RefSeq" id="WP_255841081.1">
    <property type="nucleotide sequence ID" value="NZ_CP094358.1"/>
</dbReference>
<evidence type="ECO:0000256" key="2">
    <source>
        <dbReference type="ARBA" id="ARBA00022729"/>
    </source>
</evidence>
<dbReference type="Pfam" id="PF00629">
    <property type="entry name" value="MAM"/>
    <property type="match status" value="1"/>
</dbReference>
<dbReference type="Gene3D" id="2.60.120.380">
    <property type="match status" value="1"/>
</dbReference>
<evidence type="ECO:0000256" key="7">
    <source>
        <dbReference type="SAM" id="SignalP"/>
    </source>
</evidence>
<dbReference type="SUPFAM" id="SSF49899">
    <property type="entry name" value="Concanavalin A-like lectins/glucanases"/>
    <property type="match status" value="1"/>
</dbReference>
<keyword evidence="2 7" id="KW-0732">Signal</keyword>
<feature type="active site" description="Charge relay system" evidence="5">
    <location>
        <position position="162"/>
    </location>
</feature>
<dbReference type="Pfam" id="PF18962">
    <property type="entry name" value="Por_Secre_tail"/>
    <property type="match status" value="1"/>
</dbReference>
<dbReference type="GO" id="GO:0004252">
    <property type="term" value="F:serine-type endopeptidase activity"/>
    <property type="evidence" value="ECO:0007669"/>
    <property type="project" value="UniProtKB-UniRule"/>
</dbReference>
<keyword evidence="1 5" id="KW-0645">Protease</keyword>
<dbReference type="PROSITE" id="PS50060">
    <property type="entry name" value="MAM_2"/>
    <property type="match status" value="1"/>
</dbReference>
<dbReference type="GO" id="GO:0016020">
    <property type="term" value="C:membrane"/>
    <property type="evidence" value="ECO:0007669"/>
    <property type="project" value="InterPro"/>
</dbReference>
<dbReference type="Gene3D" id="2.60.120.200">
    <property type="match status" value="1"/>
</dbReference>
<dbReference type="NCBIfam" id="NF038128">
    <property type="entry name" value="choice_anch_J"/>
    <property type="match status" value="1"/>
</dbReference>
<evidence type="ECO:0000313" key="9">
    <source>
        <dbReference type="EMBL" id="UOB15944.1"/>
    </source>
</evidence>
<dbReference type="KEGG" id="fbm:MQE35_09345"/>
<dbReference type="GO" id="GO:0006508">
    <property type="term" value="P:proteolysis"/>
    <property type="evidence" value="ECO:0007669"/>
    <property type="project" value="UniProtKB-KW"/>
</dbReference>
<organism evidence="9 10">
    <name type="scientific">Abyssalbus ytuae</name>
    <dbReference type="NCBI Taxonomy" id="2926907"/>
    <lineage>
        <taxon>Bacteria</taxon>
        <taxon>Pseudomonadati</taxon>
        <taxon>Bacteroidota</taxon>
        <taxon>Flavobacteriia</taxon>
        <taxon>Flavobacteriales</taxon>
        <taxon>Flavobacteriaceae</taxon>
        <taxon>Abyssalbus</taxon>
    </lineage>
</organism>
<feature type="active site" description="Charge relay system" evidence="5">
    <location>
        <position position="130"/>
    </location>
</feature>
<feature type="region of interest" description="Disordered" evidence="6">
    <location>
        <begin position="609"/>
        <end position="631"/>
    </location>
</feature>
<sequence length="957" mass="101624">MKKSYIKSFLLVCSLGLFQSLFAQTGPQKKIITERYNKQQILQLKNKFQQKEGNEKQRALQLAKINNWPVTISKNNTYLELQKVSEEGRPVYYTTFNADASFSTRTNHLNSGGSLGLSLNGQNMIAHIWDGGLALATHQEYDGAGGTNRFSVGDGTTTVHYHSAHVTGTIIASGVQANAKGMAPYAQAIGYDWNSDISEATSAANNGMLISNHSYGYATRDPDTGEAWLPDYYFGGYIDDSRDWDELMYNAPYYLMVVAAGNDGDDNTANGAPLGGNSSYDKLTGHSTSKNNLVVANAQDANVDSSGNLISVTINSSSSEGPTDDFRIKPDITGNGTDVISTLHRNDADYYSLTGTSMASPNVAGSLLLLQEHANNVNGSFLRAASLKGIALHTADDAGPAGPDAVYGWGLLNSKNAAMSITNNGSTSLIQELTLTNGQTYQITVDSDNVNDLIASVSWTDLPGTTTTVTNSSTPVLVNDLDIRVTKGSTTYTPWKLTGLTTNGKGDNDVDPYERVDVEAASGSYTITVTHKGTLSTGSQAFTLIVTGINSSGSTPTCSDGIQNGDETGVDCGGSCEPCQTSSNCTGEISTFPYSETFESGIGAWTQDSNDNLDWTRDSAGTPSSSTGPSSGADGSFYMFIESSTSGTGYPNKTAFLNSPCFDLTSAAQATFEFSYHMYGSSMGTLTLEASTDNGSTWASLWSTTGNQGDSWFTASVNLSAYLGDTVKLRFNGVTGSSYTSDMAIDAISLTTDSSGGGSTECTNISLSITFDNYPEETSWEILDSNGAVAYSGGTYGDQADGSTLNLTGCIDDGCYTLVFYDSYGDGMCCNYGNGSYTLTNTDTGTVLVTGGSFSSSQSDNFCLGDTTQSNLMYTASDINEEILDVVVYPVPVKGNILNLKTSASVVKYNIVNTLGQIVLEGETNNKSINVSTLNKGLHIINMQINSKTVSKRFIKE</sequence>
<dbReference type="InterPro" id="IPR034058">
    <property type="entry name" value="TagA/B/C/D_pept_dom"/>
</dbReference>
<dbReference type="PANTHER" id="PTHR23282">
    <property type="entry name" value="APICAL ENDOSOMAL GLYCOPROTEIN PRECURSOR"/>
    <property type="match status" value="1"/>
</dbReference>
<dbReference type="InterPro" id="IPR026444">
    <property type="entry name" value="Secre_tail"/>
</dbReference>
<reference evidence="9" key="1">
    <citation type="submission" date="2022-03" db="EMBL/GenBank/DDBJ databases">
        <title>Description of Abyssus ytuae gen. nov., sp. nov., a novel member of the family Flavobacteriaceae isolated from the sediment of Mariana Trench.</title>
        <authorList>
            <person name="Zhang J."/>
            <person name="Xu X."/>
        </authorList>
    </citation>
    <scope>NUCLEOTIDE SEQUENCE</scope>
    <source>
        <strain evidence="9">MT3330</strain>
    </source>
</reference>
<dbReference type="InterPro" id="IPR000998">
    <property type="entry name" value="MAM_dom"/>
</dbReference>
<dbReference type="CDD" id="cd04842">
    <property type="entry name" value="Peptidases_S8_Kp43_protease"/>
    <property type="match status" value="1"/>
</dbReference>
<dbReference type="PROSITE" id="PS51892">
    <property type="entry name" value="SUBTILASE"/>
    <property type="match status" value="1"/>
</dbReference>
<dbReference type="InterPro" id="IPR008979">
    <property type="entry name" value="Galactose-bd-like_sf"/>
</dbReference>
<feature type="domain" description="MAM" evidence="8">
    <location>
        <begin position="594"/>
        <end position="764"/>
    </location>
</feature>
<keyword evidence="3 5" id="KW-0378">Hydrolase</keyword>
<dbReference type="AlphaFoldDB" id="A0A9E6ZI59"/>
<keyword evidence="4 5" id="KW-0720">Serine protease</keyword>
<dbReference type="InterPro" id="IPR036852">
    <property type="entry name" value="Peptidase_S8/S53_dom_sf"/>
</dbReference>
<evidence type="ECO:0000256" key="4">
    <source>
        <dbReference type="ARBA" id="ARBA00022825"/>
    </source>
</evidence>
<dbReference type="GO" id="GO:0004553">
    <property type="term" value="F:hydrolase activity, hydrolyzing O-glycosyl compounds"/>
    <property type="evidence" value="ECO:0007669"/>
    <property type="project" value="UniProtKB-ARBA"/>
</dbReference>
<evidence type="ECO:0000313" key="10">
    <source>
        <dbReference type="Proteomes" id="UP000831290"/>
    </source>
</evidence>
<feature type="active site" description="Charge relay system" evidence="5">
    <location>
        <position position="357"/>
    </location>
</feature>
<dbReference type="NCBIfam" id="TIGR04183">
    <property type="entry name" value="Por_Secre_tail"/>
    <property type="match status" value="1"/>
</dbReference>
<dbReference type="InterPro" id="IPR023828">
    <property type="entry name" value="Peptidase_S8_Ser-AS"/>
</dbReference>